<keyword evidence="2" id="KW-1003">Cell membrane</keyword>
<dbReference type="NCBIfam" id="TIGR00786">
    <property type="entry name" value="dctM"/>
    <property type="match status" value="1"/>
</dbReference>
<accession>A1B6Z4</accession>
<feature type="domain" description="TRAP C4-dicarboxylate transport system permease DctM subunit" evidence="8">
    <location>
        <begin position="10"/>
        <end position="421"/>
    </location>
</feature>
<dbReference type="KEGG" id="pde:Pden_3207"/>
<evidence type="ECO:0000313" key="9">
    <source>
        <dbReference type="EMBL" id="ABL71288.1"/>
    </source>
</evidence>
<evidence type="ECO:0000256" key="1">
    <source>
        <dbReference type="ARBA" id="ARBA00004429"/>
    </source>
</evidence>
<evidence type="ECO:0000256" key="3">
    <source>
        <dbReference type="ARBA" id="ARBA00022519"/>
    </source>
</evidence>
<keyword evidence="4 7" id="KW-0812">Transmembrane</keyword>
<dbReference type="InterPro" id="IPR004681">
    <property type="entry name" value="TRAP_DctM"/>
</dbReference>
<feature type="transmembrane region" description="Helical" evidence="7">
    <location>
        <begin position="361"/>
        <end position="386"/>
    </location>
</feature>
<feature type="transmembrane region" description="Helical" evidence="7">
    <location>
        <begin position="277"/>
        <end position="297"/>
    </location>
</feature>
<feature type="transmembrane region" description="Helical" evidence="7">
    <location>
        <begin position="99"/>
        <end position="122"/>
    </location>
</feature>
<evidence type="ECO:0000313" key="10">
    <source>
        <dbReference type="Proteomes" id="UP000000361"/>
    </source>
</evidence>
<keyword evidence="6 7" id="KW-0472">Membrane</keyword>
<dbReference type="Proteomes" id="UP000000361">
    <property type="component" value="Chromosome 2"/>
</dbReference>
<dbReference type="GO" id="GO:0005886">
    <property type="term" value="C:plasma membrane"/>
    <property type="evidence" value="ECO:0007669"/>
    <property type="project" value="UniProtKB-SubCell"/>
</dbReference>
<comment type="similarity">
    <text evidence="7">Belongs to the TRAP transporter large permease family.</text>
</comment>
<comment type="subcellular location">
    <subcellularLocation>
        <location evidence="1 7">Cell inner membrane</location>
        <topology evidence="1 7">Multi-pass membrane protein</topology>
    </subcellularLocation>
</comment>
<evidence type="ECO:0000256" key="6">
    <source>
        <dbReference type="ARBA" id="ARBA00023136"/>
    </source>
</evidence>
<dbReference type="HOGENOM" id="CLU_019824_4_0_5"/>
<evidence type="ECO:0000259" key="8">
    <source>
        <dbReference type="Pfam" id="PF06808"/>
    </source>
</evidence>
<comment type="caution">
    <text evidence="7">Lacks conserved residue(s) required for the propagation of feature annotation.</text>
</comment>
<comment type="subunit">
    <text evidence="7">The complex comprises the extracytoplasmic solute receptor protein and the two transmembrane proteins.</text>
</comment>
<dbReference type="Pfam" id="PF06808">
    <property type="entry name" value="DctM"/>
    <property type="match status" value="1"/>
</dbReference>
<organism evidence="9 10">
    <name type="scientific">Paracoccus denitrificans (strain Pd 1222)</name>
    <dbReference type="NCBI Taxonomy" id="318586"/>
    <lineage>
        <taxon>Bacteria</taxon>
        <taxon>Pseudomonadati</taxon>
        <taxon>Pseudomonadota</taxon>
        <taxon>Alphaproteobacteria</taxon>
        <taxon>Rhodobacterales</taxon>
        <taxon>Paracoccaceae</taxon>
        <taxon>Paracoccus</taxon>
    </lineage>
</organism>
<feature type="transmembrane region" description="Helical" evidence="7">
    <location>
        <begin position="134"/>
        <end position="154"/>
    </location>
</feature>
<gene>
    <name evidence="9" type="ordered locus">Pden_3207</name>
</gene>
<dbReference type="PANTHER" id="PTHR33362:SF5">
    <property type="entry name" value="C4-DICARBOXYLATE TRAP TRANSPORTER LARGE PERMEASE PROTEIN DCTM"/>
    <property type="match status" value="1"/>
</dbReference>
<dbReference type="RefSeq" id="WP_011749473.1">
    <property type="nucleotide sequence ID" value="NC_008687.1"/>
</dbReference>
<reference evidence="10" key="1">
    <citation type="submission" date="2006-12" db="EMBL/GenBank/DDBJ databases">
        <title>Complete sequence of chromosome 2 of Paracoccus denitrificans PD1222.</title>
        <authorList>
            <person name="Copeland A."/>
            <person name="Lucas S."/>
            <person name="Lapidus A."/>
            <person name="Barry K."/>
            <person name="Detter J.C."/>
            <person name="Glavina del Rio T."/>
            <person name="Hammon N."/>
            <person name="Israni S."/>
            <person name="Dalin E."/>
            <person name="Tice H."/>
            <person name="Pitluck S."/>
            <person name="Munk A.C."/>
            <person name="Brettin T."/>
            <person name="Bruce D."/>
            <person name="Han C."/>
            <person name="Tapia R."/>
            <person name="Gilna P."/>
            <person name="Schmutz J."/>
            <person name="Larimer F."/>
            <person name="Land M."/>
            <person name="Hauser L."/>
            <person name="Kyrpides N."/>
            <person name="Lykidis A."/>
            <person name="Spiro S."/>
            <person name="Richardson D.J."/>
            <person name="Moir J.W.B."/>
            <person name="Ferguson S.J."/>
            <person name="van Spanning R.J.M."/>
            <person name="Richardson P."/>
        </authorList>
    </citation>
    <scope>NUCLEOTIDE SEQUENCE [LARGE SCALE GENOMIC DNA]</scope>
    <source>
        <strain evidence="10">Pd 1222</strain>
    </source>
</reference>
<feature type="transmembrane region" description="Helical" evidence="7">
    <location>
        <begin position="222"/>
        <end position="240"/>
    </location>
</feature>
<keyword evidence="3 7" id="KW-0997">Cell inner membrane</keyword>
<dbReference type="GeneID" id="93452879"/>
<keyword evidence="5 7" id="KW-1133">Transmembrane helix</keyword>
<dbReference type="PIRSF" id="PIRSF006066">
    <property type="entry name" value="HI0050"/>
    <property type="match status" value="1"/>
</dbReference>
<sequence length="427" mass="44671">MAATFGLGVLVLLLLIALAVPIGFALGLGGVLSLGMLVPTGTIEALMSKVVRDTSASYVFLTIPMFVLMAEFLSVGRVAEDLFLSCNRVLRKIRGGMAMAVIVAGAIHAAVTGSSTASAASLSRASYPAMRRAGYDPGFAVGTAAIAGTLAVMIPPSTAFILYSLMTDTSVGKLFIAGIIPGAITAVGYIVTISLVLKYRPHLGPKPGAEVEAAKHRTSGRVWPVVLLIAVVVGALYAGIATPTEVAAIGAAGALLVSLSTKRMTRHGFLDAVGTTLRITTMIITIIFGAHLFGYFISFSQITTMMLQWIADSGISPTMVMLLVVFVYLLLGMVMDQAAIIILTAPISTALMVGLGYDPIWWGVIIIKTAEIGLVSPPLGLVTFVVSATSKVDLRRSFIGVLPYLVMEIIILTLLLAFPQLSLVLTG</sequence>
<keyword evidence="10" id="KW-1185">Reference proteome</keyword>
<feature type="transmembrane region" description="Helical" evidence="7">
    <location>
        <begin position="309"/>
        <end position="331"/>
    </location>
</feature>
<proteinExistence type="inferred from homology"/>
<protein>
    <recommendedName>
        <fullName evidence="7">TRAP transporter large permease protein</fullName>
    </recommendedName>
</protein>
<dbReference type="eggNOG" id="COG1593">
    <property type="taxonomic scope" value="Bacteria"/>
</dbReference>
<name>A1B6Z4_PARDP</name>
<evidence type="ECO:0000256" key="2">
    <source>
        <dbReference type="ARBA" id="ARBA00022475"/>
    </source>
</evidence>
<dbReference type="InterPro" id="IPR010656">
    <property type="entry name" value="DctM"/>
</dbReference>
<dbReference type="EnsemblBacteria" id="ABL71288">
    <property type="protein sequence ID" value="ABL71288"/>
    <property type="gene ID" value="Pden_3207"/>
</dbReference>
<feature type="transmembrane region" description="Helical" evidence="7">
    <location>
        <begin position="398"/>
        <end position="418"/>
    </location>
</feature>
<dbReference type="OrthoDB" id="9790209at2"/>
<dbReference type="AlphaFoldDB" id="A1B6Z4"/>
<keyword evidence="7" id="KW-0813">Transport</keyword>
<evidence type="ECO:0000256" key="7">
    <source>
        <dbReference type="RuleBase" id="RU369079"/>
    </source>
</evidence>
<dbReference type="STRING" id="318586.Pden_3207"/>
<dbReference type="GO" id="GO:0022857">
    <property type="term" value="F:transmembrane transporter activity"/>
    <property type="evidence" value="ECO:0007669"/>
    <property type="project" value="UniProtKB-UniRule"/>
</dbReference>
<dbReference type="EMBL" id="CP000490">
    <property type="protein sequence ID" value="ABL71288.1"/>
    <property type="molecule type" value="Genomic_DNA"/>
</dbReference>
<feature type="transmembrane region" description="Helical" evidence="7">
    <location>
        <begin position="58"/>
        <end position="79"/>
    </location>
</feature>
<dbReference type="PANTHER" id="PTHR33362">
    <property type="entry name" value="SIALIC ACID TRAP TRANSPORTER PERMEASE PROTEIN SIAT-RELATED"/>
    <property type="match status" value="1"/>
</dbReference>
<evidence type="ECO:0000256" key="5">
    <source>
        <dbReference type="ARBA" id="ARBA00022989"/>
    </source>
</evidence>
<comment type="function">
    <text evidence="7">Part of the tripartite ATP-independent periplasmic (TRAP) transport system.</text>
</comment>
<evidence type="ECO:0000256" key="4">
    <source>
        <dbReference type="ARBA" id="ARBA00022692"/>
    </source>
</evidence>
<feature type="transmembrane region" description="Helical" evidence="7">
    <location>
        <begin position="338"/>
        <end position="355"/>
    </location>
</feature>
<feature type="transmembrane region" description="Helical" evidence="7">
    <location>
        <begin position="174"/>
        <end position="197"/>
    </location>
</feature>